<dbReference type="PANTHER" id="PTHR11228:SF7">
    <property type="entry name" value="PQQA PEPTIDE CYCLASE"/>
    <property type="match status" value="1"/>
</dbReference>
<dbReference type="EMBL" id="UINC01150443">
    <property type="protein sequence ID" value="SVD43488.1"/>
    <property type="molecule type" value="Genomic_DNA"/>
</dbReference>
<evidence type="ECO:0008006" key="8">
    <source>
        <dbReference type="Google" id="ProtNLM"/>
    </source>
</evidence>
<evidence type="ECO:0000256" key="4">
    <source>
        <dbReference type="ARBA" id="ARBA00023014"/>
    </source>
</evidence>
<dbReference type="Pfam" id="PF04055">
    <property type="entry name" value="Radical_SAM"/>
    <property type="match status" value="1"/>
</dbReference>
<dbReference type="Pfam" id="PF13186">
    <property type="entry name" value="SPASM"/>
    <property type="match status" value="1"/>
</dbReference>
<feature type="non-terminal residue" evidence="7">
    <location>
        <position position="276"/>
    </location>
</feature>
<dbReference type="GO" id="GO:0051536">
    <property type="term" value="F:iron-sulfur cluster binding"/>
    <property type="evidence" value="ECO:0007669"/>
    <property type="project" value="UniProtKB-KW"/>
</dbReference>
<dbReference type="GO" id="GO:0046872">
    <property type="term" value="F:metal ion binding"/>
    <property type="evidence" value="ECO:0007669"/>
    <property type="project" value="UniProtKB-KW"/>
</dbReference>
<evidence type="ECO:0000259" key="6">
    <source>
        <dbReference type="Pfam" id="PF13186"/>
    </source>
</evidence>
<keyword evidence="2" id="KW-0479">Metal-binding</keyword>
<dbReference type="InterPro" id="IPR007197">
    <property type="entry name" value="rSAM"/>
</dbReference>
<evidence type="ECO:0000259" key="5">
    <source>
        <dbReference type="Pfam" id="PF04055"/>
    </source>
</evidence>
<proteinExistence type="predicted"/>
<keyword evidence="4" id="KW-0411">Iron-sulfur</keyword>
<evidence type="ECO:0000313" key="7">
    <source>
        <dbReference type="EMBL" id="SVD43488.1"/>
    </source>
</evidence>
<dbReference type="PANTHER" id="PTHR11228">
    <property type="entry name" value="RADICAL SAM DOMAIN PROTEIN"/>
    <property type="match status" value="1"/>
</dbReference>
<dbReference type="AlphaFoldDB" id="A0A382VC33"/>
<dbReference type="SFLD" id="SFLDG01067">
    <property type="entry name" value="SPASM/twitch_domain_containing"/>
    <property type="match status" value="1"/>
</dbReference>
<dbReference type="GO" id="GO:0003824">
    <property type="term" value="F:catalytic activity"/>
    <property type="evidence" value="ECO:0007669"/>
    <property type="project" value="InterPro"/>
</dbReference>
<keyword evidence="1" id="KW-0949">S-adenosyl-L-methionine</keyword>
<protein>
    <recommendedName>
        <fullName evidence="8">Radical SAM core domain-containing protein</fullName>
    </recommendedName>
</protein>
<dbReference type="InterPro" id="IPR023885">
    <property type="entry name" value="4Fe4S-binding_SPASM_dom"/>
</dbReference>
<evidence type="ECO:0000256" key="1">
    <source>
        <dbReference type="ARBA" id="ARBA00022691"/>
    </source>
</evidence>
<sequence>MLNYVDIETVRHCNARCVFCPQSQDPLPADTMSLELFEHICKELRKTNLYKHFYVVLNHYGEPLLDKFFKERVKLLERYKIDMQLHTNGTRLDADKVAFLHHYKHVVQKIEVNMTTLDEEEWCATYGLPSAQFKKTFNNLLNLLKTFASVHSQPKGGIVLNGKIKDQLESLTSHPIKVDWYFMPHNNRSGNLAIDDKNESDIYDTEYKGNDYMYGCLKNVLKSNFSINYEGKVFLCCQDYYQKNIIGDLTKDSVQYILNTVEATHLRDQMYGKKIG</sequence>
<name>A0A382VC33_9ZZZZ</name>
<feature type="domain" description="Radical SAM core" evidence="5">
    <location>
        <begin position="8"/>
        <end position="149"/>
    </location>
</feature>
<dbReference type="SUPFAM" id="SSF102114">
    <property type="entry name" value="Radical SAM enzymes"/>
    <property type="match status" value="1"/>
</dbReference>
<gene>
    <name evidence="7" type="ORF">METZ01_LOCUS396342</name>
</gene>
<accession>A0A382VC33</accession>
<evidence type="ECO:0000256" key="3">
    <source>
        <dbReference type="ARBA" id="ARBA00023004"/>
    </source>
</evidence>
<dbReference type="InterPro" id="IPR050377">
    <property type="entry name" value="Radical_SAM_PqqE_MftC-like"/>
</dbReference>
<keyword evidence="3" id="KW-0408">Iron</keyword>
<dbReference type="InterPro" id="IPR013785">
    <property type="entry name" value="Aldolase_TIM"/>
</dbReference>
<dbReference type="CDD" id="cd01335">
    <property type="entry name" value="Radical_SAM"/>
    <property type="match status" value="1"/>
</dbReference>
<dbReference type="CDD" id="cd21109">
    <property type="entry name" value="SPASM"/>
    <property type="match status" value="1"/>
</dbReference>
<organism evidence="7">
    <name type="scientific">marine metagenome</name>
    <dbReference type="NCBI Taxonomy" id="408172"/>
    <lineage>
        <taxon>unclassified sequences</taxon>
        <taxon>metagenomes</taxon>
        <taxon>ecological metagenomes</taxon>
    </lineage>
</organism>
<evidence type="ECO:0000256" key="2">
    <source>
        <dbReference type="ARBA" id="ARBA00022723"/>
    </source>
</evidence>
<dbReference type="InterPro" id="IPR058240">
    <property type="entry name" value="rSAM_sf"/>
</dbReference>
<dbReference type="SFLD" id="SFLDS00029">
    <property type="entry name" value="Radical_SAM"/>
    <property type="match status" value="1"/>
</dbReference>
<dbReference type="Gene3D" id="3.20.20.70">
    <property type="entry name" value="Aldolase class I"/>
    <property type="match status" value="1"/>
</dbReference>
<feature type="domain" description="4Fe4S-binding SPASM" evidence="6">
    <location>
        <begin position="216"/>
        <end position="267"/>
    </location>
</feature>
<reference evidence="7" key="1">
    <citation type="submission" date="2018-05" db="EMBL/GenBank/DDBJ databases">
        <authorList>
            <person name="Lanie J.A."/>
            <person name="Ng W.-L."/>
            <person name="Kazmierczak K.M."/>
            <person name="Andrzejewski T.M."/>
            <person name="Davidsen T.M."/>
            <person name="Wayne K.J."/>
            <person name="Tettelin H."/>
            <person name="Glass J.I."/>
            <person name="Rusch D."/>
            <person name="Podicherti R."/>
            <person name="Tsui H.-C.T."/>
            <person name="Winkler M.E."/>
        </authorList>
    </citation>
    <scope>NUCLEOTIDE SEQUENCE</scope>
</reference>